<protein>
    <submittedName>
        <fullName evidence="1">Uncharacterized protein</fullName>
    </submittedName>
</protein>
<sequence>MGLNNIVFSQIKNPVNKSLLTGFFESGTSYFTSKVIFTFTLNSETVSPVTTALCSFT</sequence>
<dbReference type="Proteomes" id="UP000290608">
    <property type="component" value="Unassembled WGS sequence"/>
</dbReference>
<gene>
    <name evidence="1" type="ORF">DSL99_1485</name>
</gene>
<name>A0A4Q0PMI4_9FLAO</name>
<reference evidence="1 2" key="1">
    <citation type="submission" date="2018-07" db="EMBL/GenBank/DDBJ databases">
        <title>Leeuwenhoekiella genomics.</title>
        <authorList>
            <person name="Tahon G."/>
            <person name="Willems A."/>
        </authorList>
    </citation>
    <scope>NUCLEOTIDE SEQUENCE [LARGE SCALE GENOMIC DNA]</scope>
    <source>
        <strain evidence="1 2">LMG 1345</strain>
    </source>
</reference>
<proteinExistence type="predicted"/>
<dbReference type="AlphaFoldDB" id="A0A4Q0PMI4"/>
<evidence type="ECO:0000313" key="1">
    <source>
        <dbReference type="EMBL" id="RXG31667.1"/>
    </source>
</evidence>
<comment type="caution">
    <text evidence="1">The sequence shown here is derived from an EMBL/GenBank/DDBJ whole genome shotgun (WGS) entry which is preliminary data.</text>
</comment>
<dbReference type="EMBL" id="QOVL01000006">
    <property type="protein sequence ID" value="RXG31667.1"/>
    <property type="molecule type" value="Genomic_DNA"/>
</dbReference>
<evidence type="ECO:0000313" key="2">
    <source>
        <dbReference type="Proteomes" id="UP000290608"/>
    </source>
</evidence>
<accession>A0A4Q0PMI4</accession>
<organism evidence="1 2">
    <name type="scientific">Leeuwenhoekiella marinoflava</name>
    <dbReference type="NCBI Taxonomy" id="988"/>
    <lineage>
        <taxon>Bacteria</taxon>
        <taxon>Pseudomonadati</taxon>
        <taxon>Bacteroidota</taxon>
        <taxon>Flavobacteriia</taxon>
        <taxon>Flavobacteriales</taxon>
        <taxon>Flavobacteriaceae</taxon>
        <taxon>Leeuwenhoekiella</taxon>
    </lineage>
</organism>